<evidence type="ECO:0000313" key="12">
    <source>
        <dbReference type="EMBL" id="MDJ1114499.1"/>
    </source>
</evidence>
<evidence type="ECO:0000256" key="10">
    <source>
        <dbReference type="SAM" id="Phobius"/>
    </source>
</evidence>
<organism evidence="12 13">
    <name type="scientific">Microbacterium dauci</name>
    <dbReference type="NCBI Taxonomy" id="3048008"/>
    <lineage>
        <taxon>Bacteria</taxon>
        <taxon>Bacillati</taxon>
        <taxon>Actinomycetota</taxon>
        <taxon>Actinomycetes</taxon>
        <taxon>Micrococcales</taxon>
        <taxon>Microbacteriaceae</taxon>
        <taxon>Microbacterium</taxon>
    </lineage>
</organism>
<keyword evidence="13" id="KW-1185">Reference proteome</keyword>
<evidence type="ECO:0000256" key="5">
    <source>
        <dbReference type="ARBA" id="ARBA00022741"/>
    </source>
</evidence>
<evidence type="ECO:0000256" key="7">
    <source>
        <dbReference type="ARBA" id="ARBA00022989"/>
    </source>
</evidence>
<evidence type="ECO:0000256" key="1">
    <source>
        <dbReference type="ARBA" id="ARBA00004651"/>
    </source>
</evidence>
<dbReference type="RefSeq" id="WP_283716120.1">
    <property type="nucleotide sequence ID" value="NZ_JASJND010000005.1"/>
</dbReference>
<feature type="transmembrane region" description="Helical" evidence="10">
    <location>
        <begin position="14"/>
        <end position="34"/>
    </location>
</feature>
<dbReference type="EC" id="2.7.10.2" evidence="12"/>
<dbReference type="PANTHER" id="PTHR32309">
    <property type="entry name" value="TYROSINE-PROTEIN KINASE"/>
    <property type="match status" value="1"/>
</dbReference>
<comment type="similarity">
    <text evidence="2">Belongs to the CpsC/CapA family.</text>
</comment>
<dbReference type="CDD" id="cd05387">
    <property type="entry name" value="BY-kinase"/>
    <property type="match status" value="1"/>
</dbReference>
<keyword evidence="7 10" id="KW-1133">Transmembrane helix</keyword>
<proteinExistence type="inferred from homology"/>
<feature type="domain" description="Polysaccharide chain length determinant N-terminal" evidence="11">
    <location>
        <begin position="2"/>
        <end position="88"/>
    </location>
</feature>
<keyword evidence="3" id="KW-1003">Cell membrane</keyword>
<feature type="region of interest" description="Disordered" evidence="9">
    <location>
        <begin position="440"/>
        <end position="486"/>
    </location>
</feature>
<feature type="compositionally biased region" description="Basic residues" evidence="9">
    <location>
        <begin position="475"/>
        <end position="486"/>
    </location>
</feature>
<evidence type="ECO:0000256" key="4">
    <source>
        <dbReference type="ARBA" id="ARBA00022692"/>
    </source>
</evidence>
<dbReference type="EMBL" id="JASJND010000005">
    <property type="protein sequence ID" value="MDJ1114499.1"/>
    <property type="molecule type" value="Genomic_DNA"/>
</dbReference>
<feature type="compositionally biased region" description="Polar residues" evidence="9">
    <location>
        <begin position="452"/>
        <end position="469"/>
    </location>
</feature>
<dbReference type="Proteomes" id="UP001321481">
    <property type="component" value="Unassembled WGS sequence"/>
</dbReference>
<comment type="caution">
    <text evidence="12">The sequence shown here is derived from an EMBL/GenBank/DDBJ whole genome shotgun (WGS) entry which is preliminary data.</text>
</comment>
<dbReference type="PANTHER" id="PTHR32309:SF13">
    <property type="entry name" value="FERRIC ENTEROBACTIN TRANSPORT PROTEIN FEPE"/>
    <property type="match status" value="1"/>
</dbReference>
<evidence type="ECO:0000256" key="8">
    <source>
        <dbReference type="ARBA" id="ARBA00023136"/>
    </source>
</evidence>
<dbReference type="SUPFAM" id="SSF52540">
    <property type="entry name" value="P-loop containing nucleoside triphosphate hydrolases"/>
    <property type="match status" value="1"/>
</dbReference>
<dbReference type="Pfam" id="PF10609">
    <property type="entry name" value="ParA"/>
    <property type="match status" value="1"/>
</dbReference>
<feature type="transmembrane region" description="Helical" evidence="10">
    <location>
        <begin position="173"/>
        <end position="194"/>
    </location>
</feature>
<evidence type="ECO:0000256" key="6">
    <source>
        <dbReference type="ARBA" id="ARBA00022840"/>
    </source>
</evidence>
<dbReference type="Gene3D" id="3.40.50.300">
    <property type="entry name" value="P-loop containing nucleotide triphosphate hydrolases"/>
    <property type="match status" value="1"/>
</dbReference>
<keyword evidence="6" id="KW-0067">ATP-binding</keyword>
<keyword evidence="4 10" id="KW-0812">Transmembrane</keyword>
<dbReference type="NCBIfam" id="TIGR01007">
    <property type="entry name" value="eps_fam"/>
    <property type="match status" value="1"/>
</dbReference>
<name>A0ABT6ZEB9_9MICO</name>
<comment type="subcellular location">
    <subcellularLocation>
        <location evidence="1">Cell membrane</location>
        <topology evidence="1">Multi-pass membrane protein</topology>
    </subcellularLocation>
</comment>
<feature type="compositionally biased region" description="Low complexity" evidence="9">
    <location>
        <begin position="440"/>
        <end position="451"/>
    </location>
</feature>
<dbReference type="Pfam" id="PF02706">
    <property type="entry name" value="Wzz"/>
    <property type="match status" value="1"/>
</dbReference>
<keyword evidence="5" id="KW-0547">Nucleotide-binding</keyword>
<keyword evidence="8 10" id="KW-0472">Membrane</keyword>
<evidence type="ECO:0000256" key="3">
    <source>
        <dbReference type="ARBA" id="ARBA00022475"/>
    </source>
</evidence>
<dbReference type="InterPro" id="IPR050445">
    <property type="entry name" value="Bact_polysacc_biosynth/exp"/>
</dbReference>
<reference evidence="12 13" key="1">
    <citation type="submission" date="2023-05" db="EMBL/GenBank/DDBJ databases">
        <title>Microbacterium dauci sp.nov., Isolated from Carrot Rhizosphere Soil.</title>
        <authorList>
            <person name="Xiao Z."/>
            <person name="Zheng J."/>
        </authorList>
    </citation>
    <scope>NUCLEOTIDE SEQUENCE [LARGE SCALE GENOMIC DNA]</scope>
    <source>
        <strain evidence="12 13">LX3-4</strain>
    </source>
</reference>
<dbReference type="InterPro" id="IPR033756">
    <property type="entry name" value="YlxH/NBP35"/>
</dbReference>
<dbReference type="GO" id="GO:0004715">
    <property type="term" value="F:non-membrane spanning protein tyrosine kinase activity"/>
    <property type="evidence" value="ECO:0007669"/>
    <property type="project" value="UniProtKB-EC"/>
</dbReference>
<dbReference type="InterPro" id="IPR027417">
    <property type="entry name" value="P-loop_NTPase"/>
</dbReference>
<gene>
    <name evidence="12" type="ORF">QNI14_08535</name>
</gene>
<evidence type="ECO:0000259" key="11">
    <source>
        <dbReference type="Pfam" id="PF02706"/>
    </source>
</evidence>
<evidence type="ECO:0000256" key="2">
    <source>
        <dbReference type="ARBA" id="ARBA00006683"/>
    </source>
</evidence>
<sequence>MELHDYIRILRKNWLILLVCVILGGSAGAAYSLVSKPTYESTTQMYVSVRFEGAASDLLQGTNYARQIITSYVAVARTAVVLDPVIEELGLDVTSPELARQISAEAPANTVMLYLTASASDPELAADIANAAAASLSDAVQNSLEAQGESGSAVNVRVVQPAVVPSSPAGPSLLVWIAVGVAAGLILGVIVSALRTILDTRIHTLHDIESITDAPILGGIAFDPDAPKRPLVVHADPRSPRAESFRALRTNLQFLATGDESRIFVISSAGPGEGKSTTSTNLAITLAETGARVVLIDGDLRLPRVADYLGIEGGVGVTDVLIGRVALADALQPWGRGNMSVLTSGPIPPNPSELLGSRAMDNVLAQLGASFDYVIIDAPPLLLVTDAAVLGRKARGIILAAASGRTKKQQFAGAVKAAQTAAATVLGVVPTMLPTRGPDSYSYGNYTYGSTQPTTETRATLRKSATSAKQPAPKGSRRRPTPQRQR</sequence>
<keyword evidence="12" id="KW-0808">Transferase</keyword>
<accession>A0ABT6ZEB9</accession>
<evidence type="ECO:0000313" key="13">
    <source>
        <dbReference type="Proteomes" id="UP001321481"/>
    </source>
</evidence>
<evidence type="ECO:0000256" key="9">
    <source>
        <dbReference type="SAM" id="MobiDB-lite"/>
    </source>
</evidence>
<dbReference type="InterPro" id="IPR003856">
    <property type="entry name" value="LPS_length_determ_N"/>
</dbReference>
<protein>
    <submittedName>
        <fullName evidence="12">Polysaccharide biosynthesis tyrosine autokinase</fullName>
        <ecNumber evidence="12">2.7.10.2</ecNumber>
    </submittedName>
</protein>
<dbReference type="InterPro" id="IPR005702">
    <property type="entry name" value="Wzc-like_C"/>
</dbReference>